<evidence type="ECO:0000313" key="2">
    <source>
        <dbReference type="Proteomes" id="UP001341840"/>
    </source>
</evidence>
<dbReference type="EMBL" id="JASCZI010151527">
    <property type="protein sequence ID" value="MED6173350.1"/>
    <property type="molecule type" value="Genomic_DNA"/>
</dbReference>
<comment type="caution">
    <text evidence="1">The sequence shown here is derived from an EMBL/GenBank/DDBJ whole genome shotgun (WGS) entry which is preliminary data.</text>
</comment>
<accession>A0ABU6VL08</accession>
<dbReference type="PANTHER" id="PTHR48258">
    <property type="entry name" value="DUF4218 DOMAIN-CONTAINING PROTEIN-RELATED"/>
    <property type="match status" value="1"/>
</dbReference>
<name>A0ABU6VL08_9FABA</name>
<keyword evidence="2" id="KW-1185">Reference proteome</keyword>
<protein>
    <submittedName>
        <fullName evidence="1">Uncharacterized protein</fullName>
    </submittedName>
</protein>
<reference evidence="1 2" key="1">
    <citation type="journal article" date="2023" name="Plants (Basel)">
        <title>Bridging the Gap: Combining Genomics and Transcriptomics Approaches to Understand Stylosanthes scabra, an Orphan Legume from the Brazilian Caatinga.</title>
        <authorList>
            <person name="Ferreira-Neto J.R.C."/>
            <person name="da Silva M.D."/>
            <person name="Binneck E."/>
            <person name="de Melo N.F."/>
            <person name="da Silva R.H."/>
            <person name="de Melo A.L.T.M."/>
            <person name="Pandolfi V."/>
            <person name="Bustamante F.O."/>
            <person name="Brasileiro-Vidal A.C."/>
            <person name="Benko-Iseppon A.M."/>
        </authorList>
    </citation>
    <scope>NUCLEOTIDE SEQUENCE [LARGE SCALE GENOMIC DNA]</scope>
    <source>
        <tissue evidence="1">Leaves</tissue>
    </source>
</reference>
<dbReference type="PANTHER" id="PTHR48258:SF15">
    <property type="entry name" value="OS02G0543900 PROTEIN"/>
    <property type="match status" value="1"/>
</dbReference>
<sequence>MLVAQKKDPDSITPEIELLAGGPNDVIKKFEEYNIHGFKFCTMKKDEELKTKNSGVIMNAITNSVSSGKNYVVVSSDSTYYGELEADEPFILATDVRMVYYVDHPSDVGWCFVCHMKPIDLYDMGDLNEEDLDESLVEDVPFCEQQIENLEEFHLFGVMIMSSRLMK</sequence>
<dbReference type="Proteomes" id="UP001341840">
    <property type="component" value="Unassembled WGS sequence"/>
</dbReference>
<proteinExistence type="predicted"/>
<gene>
    <name evidence="1" type="ORF">PIB30_058509</name>
</gene>
<evidence type="ECO:0000313" key="1">
    <source>
        <dbReference type="EMBL" id="MED6173350.1"/>
    </source>
</evidence>
<organism evidence="1 2">
    <name type="scientific">Stylosanthes scabra</name>
    <dbReference type="NCBI Taxonomy" id="79078"/>
    <lineage>
        <taxon>Eukaryota</taxon>
        <taxon>Viridiplantae</taxon>
        <taxon>Streptophyta</taxon>
        <taxon>Embryophyta</taxon>
        <taxon>Tracheophyta</taxon>
        <taxon>Spermatophyta</taxon>
        <taxon>Magnoliopsida</taxon>
        <taxon>eudicotyledons</taxon>
        <taxon>Gunneridae</taxon>
        <taxon>Pentapetalae</taxon>
        <taxon>rosids</taxon>
        <taxon>fabids</taxon>
        <taxon>Fabales</taxon>
        <taxon>Fabaceae</taxon>
        <taxon>Papilionoideae</taxon>
        <taxon>50 kb inversion clade</taxon>
        <taxon>dalbergioids sensu lato</taxon>
        <taxon>Dalbergieae</taxon>
        <taxon>Pterocarpus clade</taxon>
        <taxon>Stylosanthes</taxon>
    </lineage>
</organism>